<dbReference type="EMBL" id="CP017037">
    <property type="protein sequence ID" value="AOH39331.1"/>
    <property type="molecule type" value="Genomic_DNA"/>
</dbReference>
<dbReference type="InterPro" id="IPR029063">
    <property type="entry name" value="SAM-dependent_MTases_sf"/>
</dbReference>
<evidence type="ECO:0000256" key="3">
    <source>
        <dbReference type="ARBA" id="ARBA00022691"/>
    </source>
</evidence>
<keyword evidence="1 4" id="KW-0489">Methyltransferase</keyword>
<dbReference type="RefSeq" id="WP_069177170.1">
    <property type="nucleotide sequence ID" value="NZ_CP017037.1"/>
</dbReference>
<dbReference type="Gene3D" id="3.40.50.150">
    <property type="entry name" value="Vaccinia Virus protein VP39"/>
    <property type="match status" value="1"/>
</dbReference>
<evidence type="ECO:0000256" key="1">
    <source>
        <dbReference type="ARBA" id="ARBA00022603"/>
    </source>
</evidence>
<dbReference type="SUPFAM" id="SSF53335">
    <property type="entry name" value="S-adenosyl-L-methionine-dependent methyltransferases"/>
    <property type="match status" value="1"/>
</dbReference>
<dbReference type="PANTHER" id="PTHR43836">
    <property type="entry name" value="CATECHOL O-METHYLTRANSFERASE 1-RELATED"/>
    <property type="match status" value="1"/>
</dbReference>
<dbReference type="GO" id="GO:0008171">
    <property type="term" value="F:O-methyltransferase activity"/>
    <property type="evidence" value="ECO:0007669"/>
    <property type="project" value="InterPro"/>
</dbReference>
<evidence type="ECO:0000256" key="2">
    <source>
        <dbReference type="ARBA" id="ARBA00022679"/>
    </source>
</evidence>
<keyword evidence="2 4" id="KW-0808">Transferase</keyword>
<dbReference type="PROSITE" id="PS51682">
    <property type="entry name" value="SAM_OMT_I"/>
    <property type="match status" value="1"/>
</dbReference>
<gene>
    <name evidence="4" type="ORF">BCB69_04820</name>
</gene>
<dbReference type="PANTHER" id="PTHR43836:SF2">
    <property type="entry name" value="CATECHOL O-METHYLTRANSFERASE 1-RELATED"/>
    <property type="match status" value="1"/>
</dbReference>
<dbReference type="InterPro" id="IPR002935">
    <property type="entry name" value="SAM_O-MeTrfase"/>
</dbReference>
<keyword evidence="3" id="KW-0949">S-adenosyl-L-methionine</keyword>
<dbReference type="AlphaFoldDB" id="A0A1B3WEF2"/>
<evidence type="ECO:0000313" key="4">
    <source>
        <dbReference type="EMBL" id="AOH39331.1"/>
    </source>
</evidence>
<dbReference type="KEGG" id="dpn:BCB69_04820"/>
<evidence type="ECO:0000313" key="5">
    <source>
        <dbReference type="Proteomes" id="UP000094757"/>
    </source>
</evidence>
<organism evidence="4 5">
    <name type="scientific">Dialister pneumosintes</name>
    <dbReference type="NCBI Taxonomy" id="39950"/>
    <lineage>
        <taxon>Bacteria</taxon>
        <taxon>Bacillati</taxon>
        <taxon>Bacillota</taxon>
        <taxon>Negativicutes</taxon>
        <taxon>Veillonellales</taxon>
        <taxon>Veillonellaceae</taxon>
        <taxon>Dialister</taxon>
    </lineage>
</organism>
<reference evidence="5" key="1">
    <citation type="submission" date="2016-08" db="EMBL/GenBank/DDBJ databases">
        <authorList>
            <person name="Holder M.E."/>
            <person name="Ajami N.J."/>
            <person name="Petrosino J.F."/>
        </authorList>
    </citation>
    <scope>NUCLEOTIDE SEQUENCE [LARGE SCALE GENOMIC DNA]</scope>
    <source>
        <strain evidence="5">F0677</strain>
    </source>
</reference>
<dbReference type="Proteomes" id="UP000094757">
    <property type="component" value="Chromosome"/>
</dbReference>
<dbReference type="CDD" id="cd02440">
    <property type="entry name" value="AdoMet_MTases"/>
    <property type="match status" value="1"/>
</dbReference>
<dbReference type="STRING" id="39950.BCB69_04820"/>
<proteinExistence type="predicted"/>
<protein>
    <submittedName>
        <fullName evidence="4">Methyltransferase</fullName>
    </submittedName>
</protein>
<name>A0A1B3WEF2_9FIRM</name>
<dbReference type="Pfam" id="PF01596">
    <property type="entry name" value="Methyltransf_3"/>
    <property type="match status" value="1"/>
</dbReference>
<dbReference type="GO" id="GO:0032259">
    <property type="term" value="P:methylation"/>
    <property type="evidence" value="ECO:0007669"/>
    <property type="project" value="UniProtKB-KW"/>
</dbReference>
<sequence>MKDIKIVLQELENEALRDNIPIIRAEERERFISAIKTLNPRRILEIGTAIGYSSLLLLSKFPSAVIDTVELNKTRYVRARRAACEAGVASRWNGYCGDASDILPILSNSYDVVFLDGPKGQYLRQLKMIEPLLATQAIVIADNVLFRGLVTSDKPIAHKYRTIVMRLREYINYVKTYYDTVIEESGDGLCISRKK</sequence>
<accession>A0A1B3WEF2</accession>